<name>A0AA37SQV7_9BACT</name>
<keyword evidence="2" id="KW-1185">Reference proteome</keyword>
<comment type="caution">
    <text evidence="1">The sequence shown here is derived from an EMBL/GenBank/DDBJ whole genome shotgun (WGS) entry which is preliminary data.</text>
</comment>
<dbReference type="Proteomes" id="UP001156666">
    <property type="component" value="Unassembled WGS sequence"/>
</dbReference>
<gene>
    <name evidence="1" type="ORF">GCM10007940_28200</name>
</gene>
<protein>
    <submittedName>
        <fullName evidence="1">Uncharacterized protein</fullName>
    </submittedName>
</protein>
<accession>A0AA37SQV7</accession>
<reference evidence="1" key="2">
    <citation type="submission" date="2023-01" db="EMBL/GenBank/DDBJ databases">
        <title>Draft genome sequence of Portibacter lacus strain NBRC 108769.</title>
        <authorList>
            <person name="Sun Q."/>
            <person name="Mori K."/>
        </authorList>
    </citation>
    <scope>NUCLEOTIDE SEQUENCE</scope>
    <source>
        <strain evidence="1">NBRC 108769</strain>
    </source>
</reference>
<proteinExistence type="predicted"/>
<reference evidence="1" key="1">
    <citation type="journal article" date="2014" name="Int. J. Syst. Evol. Microbiol.">
        <title>Complete genome sequence of Corynebacterium casei LMG S-19264T (=DSM 44701T), isolated from a smear-ripened cheese.</title>
        <authorList>
            <consortium name="US DOE Joint Genome Institute (JGI-PGF)"/>
            <person name="Walter F."/>
            <person name="Albersmeier A."/>
            <person name="Kalinowski J."/>
            <person name="Ruckert C."/>
        </authorList>
    </citation>
    <scope>NUCLEOTIDE SEQUENCE</scope>
    <source>
        <strain evidence="1">NBRC 108769</strain>
    </source>
</reference>
<sequence length="291" mass="34110">MEVISKNKVAKETLSFKSPIDSLQNDGIVIRTYGKDGREQSNTQYVDGQASVTHTYQYSSLYSKVRVCTSIPSNLIENCYDLVWSEDDNKLYKTLDNGFTPTTYAVMKPPFDLDKQRKPLVAYHVAKYDTTFHDNKDSLDSSLEVKKKTNSSMYFKYEYSYKESMRNGKHILQSESKTWINGKRKRNKTKENNLKIEFDPSIHTMSFFVSQGKKDWALNQIQSYNEKGLFTGKEIFVQKQGYRLSEKLFLKQGDHYKMEVQRGESGLVIELKEFVNDQLFFITNYEYEYYD</sequence>
<dbReference type="AlphaFoldDB" id="A0AA37SQV7"/>
<evidence type="ECO:0000313" key="1">
    <source>
        <dbReference type="EMBL" id="GLR18205.1"/>
    </source>
</evidence>
<dbReference type="EMBL" id="BSOH01000015">
    <property type="protein sequence ID" value="GLR18205.1"/>
    <property type="molecule type" value="Genomic_DNA"/>
</dbReference>
<evidence type="ECO:0000313" key="2">
    <source>
        <dbReference type="Proteomes" id="UP001156666"/>
    </source>
</evidence>
<organism evidence="1 2">
    <name type="scientific">Portibacter lacus</name>
    <dbReference type="NCBI Taxonomy" id="1099794"/>
    <lineage>
        <taxon>Bacteria</taxon>
        <taxon>Pseudomonadati</taxon>
        <taxon>Bacteroidota</taxon>
        <taxon>Saprospiria</taxon>
        <taxon>Saprospirales</taxon>
        <taxon>Haliscomenobacteraceae</taxon>
        <taxon>Portibacter</taxon>
    </lineage>
</organism>